<dbReference type="InterPro" id="IPR036097">
    <property type="entry name" value="HisK_dim/P_sf"/>
</dbReference>
<feature type="transmembrane region" description="Helical" evidence="12">
    <location>
        <begin position="201"/>
        <end position="222"/>
    </location>
</feature>
<dbReference type="STRING" id="1193713.GCA_001636315_00493"/>
<comment type="catalytic activity">
    <reaction evidence="1">
        <text>ATP + protein L-histidine = ADP + protein N-phospho-L-histidine.</text>
        <dbReference type="EC" id="2.7.13.3"/>
    </reaction>
</comment>
<keyword evidence="10" id="KW-0902">Two-component regulatory system</keyword>
<dbReference type="EMBL" id="CP022572">
    <property type="protein sequence ID" value="AZU63045.1"/>
    <property type="molecule type" value="Genomic_DNA"/>
</dbReference>
<dbReference type="PRINTS" id="PR00344">
    <property type="entry name" value="BCTRLSENSOR"/>
</dbReference>
<keyword evidence="8 15" id="KW-0418">Kinase</keyword>
<dbReference type="InterPro" id="IPR003660">
    <property type="entry name" value="HAMP_dom"/>
</dbReference>
<dbReference type="CDD" id="cd18773">
    <property type="entry name" value="PDC1_HK_sensor"/>
    <property type="match status" value="1"/>
</dbReference>
<dbReference type="PANTHER" id="PTHR43065:SF46">
    <property type="entry name" value="C4-DICARBOXYLATE TRANSPORT SENSOR PROTEIN DCTB"/>
    <property type="match status" value="1"/>
</dbReference>
<dbReference type="OrthoDB" id="9815750at2"/>
<dbReference type="SUPFAM" id="SSF47384">
    <property type="entry name" value="Homodimeric domain of signal transducing histidine kinase"/>
    <property type="match status" value="1"/>
</dbReference>
<dbReference type="PROSITE" id="PS50109">
    <property type="entry name" value="HIS_KIN"/>
    <property type="match status" value="1"/>
</dbReference>
<dbReference type="InterPro" id="IPR003661">
    <property type="entry name" value="HisK_dim/P_dom"/>
</dbReference>
<keyword evidence="16" id="KW-1185">Reference proteome</keyword>
<dbReference type="CDD" id="cd06225">
    <property type="entry name" value="HAMP"/>
    <property type="match status" value="1"/>
</dbReference>
<dbReference type="PANTHER" id="PTHR43065">
    <property type="entry name" value="SENSOR HISTIDINE KINASE"/>
    <property type="match status" value="1"/>
</dbReference>
<evidence type="ECO:0000256" key="10">
    <source>
        <dbReference type="ARBA" id="ARBA00023012"/>
    </source>
</evidence>
<keyword evidence="12" id="KW-0812">Transmembrane</keyword>
<dbReference type="GO" id="GO:0000155">
    <property type="term" value="F:phosphorelay sensor kinase activity"/>
    <property type="evidence" value="ECO:0007669"/>
    <property type="project" value="InterPro"/>
</dbReference>
<dbReference type="InterPro" id="IPR003594">
    <property type="entry name" value="HATPase_dom"/>
</dbReference>
<evidence type="ECO:0000256" key="4">
    <source>
        <dbReference type="ARBA" id="ARBA00022475"/>
    </source>
</evidence>
<keyword evidence="4" id="KW-1003">Cell membrane</keyword>
<evidence type="ECO:0000259" key="14">
    <source>
        <dbReference type="PROSITE" id="PS50885"/>
    </source>
</evidence>
<dbReference type="SMART" id="SM00387">
    <property type="entry name" value="HATPase_c"/>
    <property type="match status" value="1"/>
</dbReference>
<dbReference type="GO" id="GO:0005524">
    <property type="term" value="F:ATP binding"/>
    <property type="evidence" value="ECO:0007669"/>
    <property type="project" value="UniProtKB-KW"/>
</dbReference>
<dbReference type="PROSITE" id="PS50885">
    <property type="entry name" value="HAMP"/>
    <property type="match status" value="1"/>
</dbReference>
<feature type="domain" description="Histidine kinase" evidence="13">
    <location>
        <begin position="332"/>
        <end position="539"/>
    </location>
</feature>
<dbReference type="InterPro" id="IPR005467">
    <property type="entry name" value="His_kinase_dom"/>
</dbReference>
<evidence type="ECO:0000313" key="16">
    <source>
        <dbReference type="Proteomes" id="UP000282892"/>
    </source>
</evidence>
<sequence>MTKDKVKELPLYRKVLLFSFMITFLVVVSTAGMVFFFQSNQMEEQLIERAKGIAVLWKDSIPSSLVQEVIKQHDEDAPAAIKLNELIVDLLEKNSKYFDGYIVIAKKIKGNELSFITMSRKDGKGTLDSFSTYFAGKEFLAAFNRSVKEKGLTSSRIYHDAEGTWVTAFKPIEDNNGKQIAVFVVNVDAAKVEAFKKKTGTFLLVALILITAFVYLIMRWGLKKVFEPVQEIISGINAVSAGDFNMKLQISDESDLGQIGEKFNHMTSQLSILFDRLSDTYKEFGSHPSDLCGSRSFEEAIGEMEKVIEKSRLQKELQRAEKMNAIGQLAASVAHEIRNPMTVVRGFLQLFYAKDHLTSEEKTYINLMIEELNRAEMIINDYLSLAKPDFEEITKVNAGTLASNVMDLMNTFALMSKNISLEKQIEPDIFVKGNESELKQVLINIVKNGIESMRGGGLLTLKVYKTPHYGVFEINDTGVGMSFEEVQRLGTAFYSLKEKGTGIGMMVCYQLVERLKGRVEVLSIKGEGTTFKIHIPLWEGGE</sequence>
<dbReference type="Pfam" id="PF00512">
    <property type="entry name" value="HisKA"/>
    <property type="match status" value="1"/>
</dbReference>
<dbReference type="SMART" id="SM00304">
    <property type="entry name" value="HAMP"/>
    <property type="match status" value="1"/>
</dbReference>
<feature type="transmembrane region" description="Helical" evidence="12">
    <location>
        <begin position="15"/>
        <end position="37"/>
    </location>
</feature>
<dbReference type="KEGG" id="nmk:CHR53_18285"/>
<comment type="subcellular location">
    <subcellularLocation>
        <location evidence="2">Cell membrane</location>
        <topology evidence="2">Multi-pass membrane protein</topology>
    </subcellularLocation>
</comment>
<evidence type="ECO:0000256" key="2">
    <source>
        <dbReference type="ARBA" id="ARBA00004651"/>
    </source>
</evidence>
<keyword evidence="6" id="KW-0808">Transferase</keyword>
<keyword evidence="7" id="KW-0547">Nucleotide-binding</keyword>
<evidence type="ECO:0000256" key="12">
    <source>
        <dbReference type="SAM" id="Phobius"/>
    </source>
</evidence>
<evidence type="ECO:0000256" key="11">
    <source>
        <dbReference type="ARBA" id="ARBA00023136"/>
    </source>
</evidence>
<dbReference type="Gene3D" id="1.10.287.130">
    <property type="match status" value="1"/>
</dbReference>
<evidence type="ECO:0000256" key="3">
    <source>
        <dbReference type="ARBA" id="ARBA00012438"/>
    </source>
</evidence>
<keyword evidence="12" id="KW-1133">Transmembrane helix</keyword>
<evidence type="ECO:0000256" key="6">
    <source>
        <dbReference type="ARBA" id="ARBA00022679"/>
    </source>
</evidence>
<dbReference type="EC" id="2.7.13.3" evidence="3"/>
<dbReference type="InterPro" id="IPR036890">
    <property type="entry name" value="HATPase_C_sf"/>
</dbReference>
<evidence type="ECO:0000259" key="13">
    <source>
        <dbReference type="PROSITE" id="PS50109"/>
    </source>
</evidence>
<evidence type="ECO:0000256" key="9">
    <source>
        <dbReference type="ARBA" id="ARBA00022840"/>
    </source>
</evidence>
<evidence type="ECO:0000256" key="7">
    <source>
        <dbReference type="ARBA" id="ARBA00022741"/>
    </source>
</evidence>
<dbReference type="AlphaFoldDB" id="A0A3T0I127"/>
<name>A0A3T0I127_9BACI</name>
<dbReference type="Proteomes" id="UP000282892">
    <property type="component" value="Chromosome"/>
</dbReference>
<dbReference type="SUPFAM" id="SSF55874">
    <property type="entry name" value="ATPase domain of HSP90 chaperone/DNA topoisomerase II/histidine kinase"/>
    <property type="match status" value="1"/>
</dbReference>
<evidence type="ECO:0000256" key="8">
    <source>
        <dbReference type="ARBA" id="ARBA00022777"/>
    </source>
</evidence>
<accession>A0A3T0I127</accession>
<keyword evidence="5" id="KW-0597">Phosphoprotein</keyword>
<organism evidence="15 16">
    <name type="scientific">Neobacillus mesonae</name>
    <dbReference type="NCBI Taxonomy" id="1193713"/>
    <lineage>
        <taxon>Bacteria</taxon>
        <taxon>Bacillati</taxon>
        <taxon>Bacillota</taxon>
        <taxon>Bacilli</taxon>
        <taxon>Bacillales</taxon>
        <taxon>Bacillaceae</taxon>
        <taxon>Neobacillus</taxon>
    </lineage>
</organism>
<dbReference type="SMART" id="SM00388">
    <property type="entry name" value="HisKA"/>
    <property type="match status" value="1"/>
</dbReference>
<evidence type="ECO:0000256" key="1">
    <source>
        <dbReference type="ARBA" id="ARBA00000085"/>
    </source>
</evidence>
<dbReference type="InterPro" id="IPR004358">
    <property type="entry name" value="Sig_transdc_His_kin-like_C"/>
</dbReference>
<gene>
    <name evidence="15" type="ORF">CHR53_18285</name>
</gene>
<feature type="domain" description="HAMP" evidence="14">
    <location>
        <begin position="223"/>
        <end position="275"/>
    </location>
</feature>
<dbReference type="Gene3D" id="3.30.565.10">
    <property type="entry name" value="Histidine kinase-like ATPase, C-terminal domain"/>
    <property type="match status" value="1"/>
</dbReference>
<reference evidence="15 16" key="1">
    <citation type="submission" date="2017-07" db="EMBL/GenBank/DDBJ databases">
        <title>The complete genome sequence of Bacillus mesonae strain H20-5, an efficient strain improving plant abiotic stress resistance.</title>
        <authorList>
            <person name="Kim S.Y."/>
            <person name="Song H."/>
            <person name="Sang M.K."/>
            <person name="Weon H.-Y."/>
            <person name="Song J."/>
        </authorList>
    </citation>
    <scope>NUCLEOTIDE SEQUENCE [LARGE SCALE GENOMIC DNA]</scope>
    <source>
        <strain evidence="15 16">H20-5</strain>
    </source>
</reference>
<protein>
    <recommendedName>
        <fullName evidence="3">histidine kinase</fullName>
        <ecNumber evidence="3">2.7.13.3</ecNumber>
    </recommendedName>
</protein>
<dbReference type="Gene3D" id="6.10.340.10">
    <property type="match status" value="1"/>
</dbReference>
<evidence type="ECO:0000313" key="15">
    <source>
        <dbReference type="EMBL" id="AZU63045.1"/>
    </source>
</evidence>
<dbReference type="Pfam" id="PF02518">
    <property type="entry name" value="HATPase_c"/>
    <property type="match status" value="1"/>
</dbReference>
<dbReference type="GO" id="GO:0005886">
    <property type="term" value="C:plasma membrane"/>
    <property type="evidence" value="ECO:0007669"/>
    <property type="project" value="UniProtKB-SubCell"/>
</dbReference>
<dbReference type="Pfam" id="PF00672">
    <property type="entry name" value="HAMP"/>
    <property type="match status" value="1"/>
</dbReference>
<dbReference type="CDD" id="cd00082">
    <property type="entry name" value="HisKA"/>
    <property type="match status" value="1"/>
</dbReference>
<dbReference type="RefSeq" id="WP_127487848.1">
    <property type="nucleotide sequence ID" value="NZ_CP022572.1"/>
</dbReference>
<keyword evidence="11 12" id="KW-0472">Membrane</keyword>
<proteinExistence type="predicted"/>
<evidence type="ECO:0000256" key="5">
    <source>
        <dbReference type="ARBA" id="ARBA00022553"/>
    </source>
</evidence>
<keyword evidence="9" id="KW-0067">ATP-binding</keyword>
<dbReference type="SUPFAM" id="SSF158472">
    <property type="entry name" value="HAMP domain-like"/>
    <property type="match status" value="1"/>
</dbReference>